<evidence type="ECO:0000313" key="2">
    <source>
        <dbReference type="Proteomes" id="UP000887540"/>
    </source>
</evidence>
<keyword evidence="2" id="KW-1185">Reference proteome</keyword>
<dbReference type="Proteomes" id="UP000887540">
    <property type="component" value="Unplaced"/>
</dbReference>
<reference evidence="3" key="1">
    <citation type="submission" date="2022-11" db="UniProtKB">
        <authorList>
            <consortium name="WormBaseParasite"/>
        </authorList>
    </citation>
    <scope>IDENTIFICATION</scope>
</reference>
<feature type="transmembrane region" description="Helical" evidence="1">
    <location>
        <begin position="170"/>
        <end position="191"/>
    </location>
</feature>
<evidence type="ECO:0000256" key="1">
    <source>
        <dbReference type="SAM" id="Phobius"/>
    </source>
</evidence>
<accession>A0A914CHW5</accession>
<protein>
    <submittedName>
        <fullName evidence="3">Neurexin-1</fullName>
    </submittedName>
</protein>
<dbReference type="WBParaSite" id="ACRNAN_scaffold1086.g20263.t3">
    <property type="protein sequence ID" value="ACRNAN_scaffold1086.g20263.t3"/>
    <property type="gene ID" value="ACRNAN_scaffold1086.g20263"/>
</dbReference>
<proteinExistence type="predicted"/>
<keyword evidence="1" id="KW-0812">Transmembrane</keyword>
<sequence>MTTTVLPILCLMEWNSPKCREQSFDLPAPKFAPNFRVPKTTKKFISSEFISLIPKYTTINDNEGFFTPVLPKSITSSSTNTVPTSTILITTTDREIVHERELPIQSTTVLHSTTGSTISATTPYLTTKTNVRTSSSLETTLYAVRPTTPMGDSILTTYKTPTSGDFPRTALISIASISVIVIIAIVVFCVFRCRQSGPPLEGPYPMVCSGKAPSATAAGYTPIPSDNSPQMHAHHYDAQCAPIISSNMLPTRNGGYQPLKGSVIPNGNSMNVPNGEGAGGILQNGGTHSIDSVKKKEFKEWYV</sequence>
<keyword evidence="1" id="KW-0472">Membrane</keyword>
<keyword evidence="1" id="KW-1133">Transmembrane helix</keyword>
<name>A0A914CHW5_9BILA</name>
<evidence type="ECO:0000313" key="3">
    <source>
        <dbReference type="WBParaSite" id="ACRNAN_scaffold1086.g20263.t3"/>
    </source>
</evidence>
<organism evidence="2 3">
    <name type="scientific">Acrobeloides nanus</name>
    <dbReference type="NCBI Taxonomy" id="290746"/>
    <lineage>
        <taxon>Eukaryota</taxon>
        <taxon>Metazoa</taxon>
        <taxon>Ecdysozoa</taxon>
        <taxon>Nematoda</taxon>
        <taxon>Chromadorea</taxon>
        <taxon>Rhabditida</taxon>
        <taxon>Tylenchina</taxon>
        <taxon>Cephalobomorpha</taxon>
        <taxon>Cephaloboidea</taxon>
        <taxon>Cephalobidae</taxon>
        <taxon>Acrobeloides</taxon>
    </lineage>
</organism>
<dbReference type="AlphaFoldDB" id="A0A914CHW5"/>